<keyword evidence="3" id="KW-0408">Iron</keyword>
<dbReference type="GO" id="GO:0046872">
    <property type="term" value="F:metal ion binding"/>
    <property type="evidence" value="ECO:0007669"/>
    <property type="project" value="UniProtKB-KW"/>
</dbReference>
<dbReference type="GO" id="GO:0051539">
    <property type="term" value="F:4 iron, 4 sulfur cluster binding"/>
    <property type="evidence" value="ECO:0007669"/>
    <property type="project" value="UniProtKB-KW"/>
</dbReference>
<evidence type="ECO:0000256" key="4">
    <source>
        <dbReference type="ARBA" id="ARBA00023014"/>
    </source>
</evidence>
<protein>
    <recommendedName>
        <fullName evidence="5">4Fe-4S ferredoxin-type domain-containing protein</fullName>
    </recommendedName>
</protein>
<dbReference type="SUPFAM" id="SSF54862">
    <property type="entry name" value="4Fe-4S ferredoxins"/>
    <property type="match status" value="1"/>
</dbReference>
<dbReference type="Gene3D" id="3.30.70.20">
    <property type="match status" value="2"/>
</dbReference>
<proteinExistence type="predicted"/>
<dbReference type="Pfam" id="PF13247">
    <property type="entry name" value="Fer4_11"/>
    <property type="match status" value="1"/>
</dbReference>
<evidence type="ECO:0000256" key="1">
    <source>
        <dbReference type="ARBA" id="ARBA00022485"/>
    </source>
</evidence>
<evidence type="ECO:0000313" key="6">
    <source>
        <dbReference type="EMBL" id="SVE63947.1"/>
    </source>
</evidence>
<dbReference type="PANTHER" id="PTHR43177">
    <property type="entry name" value="PROTEIN NRFC"/>
    <property type="match status" value="1"/>
</dbReference>
<reference evidence="6" key="1">
    <citation type="submission" date="2018-05" db="EMBL/GenBank/DDBJ databases">
        <authorList>
            <person name="Lanie J.A."/>
            <person name="Ng W.-L."/>
            <person name="Kazmierczak K.M."/>
            <person name="Andrzejewski T.M."/>
            <person name="Davidsen T.M."/>
            <person name="Wayne K.J."/>
            <person name="Tettelin H."/>
            <person name="Glass J.I."/>
            <person name="Rusch D."/>
            <person name="Podicherti R."/>
            <person name="Tsui H.-C.T."/>
            <person name="Winkler M.E."/>
        </authorList>
    </citation>
    <scope>NUCLEOTIDE SEQUENCE</scope>
</reference>
<feature type="non-terminal residue" evidence="6">
    <location>
        <position position="1"/>
    </location>
</feature>
<feature type="non-terminal residue" evidence="6">
    <location>
        <position position="228"/>
    </location>
</feature>
<dbReference type="AlphaFoldDB" id="A0A383F495"/>
<organism evidence="6">
    <name type="scientific">marine metagenome</name>
    <dbReference type="NCBI Taxonomy" id="408172"/>
    <lineage>
        <taxon>unclassified sequences</taxon>
        <taxon>metagenomes</taxon>
        <taxon>ecological metagenomes</taxon>
    </lineage>
</organism>
<dbReference type="InterPro" id="IPR050954">
    <property type="entry name" value="ET_IronSulfur_Cluster-Binding"/>
</dbReference>
<keyword evidence="2" id="KW-0479">Metal-binding</keyword>
<evidence type="ECO:0000256" key="3">
    <source>
        <dbReference type="ARBA" id="ARBA00023004"/>
    </source>
</evidence>
<name>A0A383F495_9ZZZZ</name>
<keyword evidence="1" id="KW-0004">4Fe-4S</keyword>
<dbReference type="PANTHER" id="PTHR43177:SF3">
    <property type="entry name" value="PROTEIN NRFC HOMOLOG"/>
    <property type="match status" value="1"/>
</dbReference>
<evidence type="ECO:0000259" key="5">
    <source>
        <dbReference type="PROSITE" id="PS51379"/>
    </source>
</evidence>
<feature type="domain" description="4Fe-4S ferredoxin-type" evidence="5">
    <location>
        <begin position="139"/>
        <end position="170"/>
    </location>
</feature>
<dbReference type="PROSITE" id="PS51379">
    <property type="entry name" value="4FE4S_FER_2"/>
    <property type="match status" value="2"/>
</dbReference>
<accession>A0A383F495</accession>
<dbReference type="InterPro" id="IPR017896">
    <property type="entry name" value="4Fe4S_Fe-S-bd"/>
</dbReference>
<keyword evidence="4" id="KW-0411">Iron-sulfur</keyword>
<feature type="domain" description="4Fe-4S ferredoxin-type" evidence="5">
    <location>
        <begin position="84"/>
        <end position="114"/>
    </location>
</feature>
<sequence length="228" mass="26030">LLSKTQKNHKVACTQDHHGLDLEKLAADEIEGRLPEIIRESNIEDYKSNDDFVLDYDRKKHIPDNNSDLPSMYPSHDYSKGPQWGMNIDLNVCSGCNACSIACQSENNIPVVGKQQVMDGREMSWIRMDRYFKGDVENPEFALQPVACVHCENAPCEQVCPVAATTHDEEGLNGMTYNRCIGTRYCANNCPYKVRRFNFYNYTYDTPEVVQMANNPDVSIRFRGVMEK</sequence>
<evidence type="ECO:0000256" key="2">
    <source>
        <dbReference type="ARBA" id="ARBA00022723"/>
    </source>
</evidence>
<dbReference type="EMBL" id="UINC01231423">
    <property type="protein sequence ID" value="SVE63947.1"/>
    <property type="molecule type" value="Genomic_DNA"/>
</dbReference>
<gene>
    <name evidence="6" type="ORF">METZ01_LOCUS516801</name>
</gene>